<dbReference type="EMBL" id="JAVRAA010000005">
    <property type="protein sequence ID" value="MDT0337378.1"/>
    <property type="molecule type" value="Genomic_DNA"/>
</dbReference>
<dbReference type="RefSeq" id="WP_284076847.1">
    <property type="nucleotide sequence ID" value="NZ_JAVLSM010000007.1"/>
</dbReference>
<gene>
    <name evidence="2" type="ORF">RJN63_11110</name>
</gene>
<comment type="caution">
    <text evidence="2">The sequence shown here is derived from an EMBL/GenBank/DDBJ whole genome shotgun (WGS) entry which is preliminary data.</text>
</comment>
<sequence length="297" mass="33426">MNSSLNQGGIENSGHGSDVLSGDRAAGAATARVREWIEGLGGSDFFGSLGAFDDGGGEHGSEMESVDDQEAGELTYDPDQERALAALEDLSNLGRKKTKREERLRALTEEDFETPQEKLCFRAIRENVLAIIDTKKPQIALKAAEWIFKKDISPINFDTICQVLTARPDVVRLRIQYELWRRAIAYSEPFPFAVTPLPEVIEGEIFMIGDSDAIQLAKCVWRQPGIRHADLMSTLGASDKKIDSYTEILQRLSARYLFSQYLDRWYVTGKNPYQRLLDTRNAAYRLGMSQVSWSEMF</sequence>
<dbReference type="AlphaFoldDB" id="A0AAE4GAF7"/>
<evidence type="ECO:0000256" key="1">
    <source>
        <dbReference type="SAM" id="MobiDB-lite"/>
    </source>
</evidence>
<name>A0AAE4GAF7_9BURK</name>
<feature type="compositionally biased region" description="Polar residues" evidence="1">
    <location>
        <begin position="1"/>
        <end position="10"/>
    </location>
</feature>
<reference evidence="2" key="1">
    <citation type="submission" date="2023-02" db="EMBL/GenBank/DDBJ databases">
        <title>Description of Herbaspirillum huttiense subsp. nephrolepsisexaltata and Herbaspirillum huttiense subsp. lycopersicon.</title>
        <authorList>
            <person name="Poudel M."/>
            <person name="Sharma A."/>
            <person name="Goss E."/>
            <person name="Tapia J.H."/>
            <person name="Harmon C.M."/>
            <person name="Jones J.B."/>
        </authorList>
    </citation>
    <scope>NUCLEOTIDE SEQUENCE</scope>
    <source>
        <strain evidence="2">NC40101</strain>
    </source>
</reference>
<proteinExistence type="predicted"/>
<feature type="region of interest" description="Disordered" evidence="1">
    <location>
        <begin position="1"/>
        <end position="21"/>
    </location>
</feature>
<protein>
    <submittedName>
        <fullName evidence="2">Uncharacterized protein</fullName>
    </submittedName>
</protein>
<organism evidence="2">
    <name type="scientific">Herbaspirillum huttiense subsp. nephrolepidis</name>
    <dbReference type="NCBI Taxonomy" id="3075126"/>
    <lineage>
        <taxon>Bacteria</taxon>
        <taxon>Pseudomonadati</taxon>
        <taxon>Pseudomonadota</taxon>
        <taxon>Betaproteobacteria</taxon>
        <taxon>Burkholderiales</taxon>
        <taxon>Oxalobacteraceae</taxon>
        <taxon>Herbaspirillum</taxon>
    </lineage>
</organism>
<accession>A0AAE4GAF7</accession>
<evidence type="ECO:0000313" key="2">
    <source>
        <dbReference type="EMBL" id="MDT0337378.1"/>
    </source>
</evidence>